<name>A0A511YZW6_9CELL</name>
<evidence type="ECO:0000313" key="3">
    <source>
        <dbReference type="EMBL" id="GEN80666.1"/>
    </source>
</evidence>
<dbReference type="Proteomes" id="UP000321484">
    <property type="component" value="Unassembled WGS sequence"/>
</dbReference>
<sequence>MTSPGTGAFRHAGRRRGVVGPGALLLAGGMALLAGLVSGASVVGAAPWSSREAADGGADGVATASAVGPRPAASGRERPTPAAVDVVASPAQPVLIDMSIAGPDGVTLADREAGLLSIAVPTAAGGDLVVVPGSEPAPHPERRVRTIRVEVESGLEVDGELFAATVMRILNDPRSWGGDGSMSFARTDGDAEIRVVLASPDKVDAMCAPLNTHGDYSCGRYGHAAINHTRWVQATEEYLQISDITTYREYVVNHEVGHLLGRQHVGCPSAGERAPIMQQQSIEVAPCTANAWPFPDNPTS</sequence>
<dbReference type="RefSeq" id="WP_261765602.1">
    <property type="nucleotide sequence ID" value="NZ_BJYK01000009.1"/>
</dbReference>
<proteinExistence type="predicted"/>
<dbReference type="SUPFAM" id="SSF55486">
    <property type="entry name" value="Metalloproteases ('zincins'), catalytic domain"/>
    <property type="match status" value="1"/>
</dbReference>
<feature type="region of interest" description="Disordered" evidence="1">
    <location>
        <begin position="50"/>
        <end position="81"/>
    </location>
</feature>
<dbReference type="GO" id="GO:0008237">
    <property type="term" value="F:metallopeptidase activity"/>
    <property type="evidence" value="ECO:0007669"/>
    <property type="project" value="InterPro"/>
</dbReference>
<feature type="domain" description="DUF3152" evidence="2">
    <location>
        <begin position="122"/>
        <end position="284"/>
    </location>
</feature>
<dbReference type="InterPro" id="IPR022603">
    <property type="entry name" value="DUF3152"/>
</dbReference>
<protein>
    <recommendedName>
        <fullName evidence="2">DUF3152 domain-containing protein</fullName>
    </recommendedName>
</protein>
<keyword evidence="4" id="KW-1185">Reference proteome</keyword>
<evidence type="ECO:0000259" key="2">
    <source>
        <dbReference type="Pfam" id="PF11350"/>
    </source>
</evidence>
<dbReference type="InterPro" id="IPR024079">
    <property type="entry name" value="MetalloPept_cat_dom_sf"/>
</dbReference>
<organism evidence="3 4">
    <name type="scientific">Actinotalea fermentans</name>
    <dbReference type="NCBI Taxonomy" id="43671"/>
    <lineage>
        <taxon>Bacteria</taxon>
        <taxon>Bacillati</taxon>
        <taxon>Actinomycetota</taxon>
        <taxon>Actinomycetes</taxon>
        <taxon>Micrococcales</taxon>
        <taxon>Cellulomonadaceae</taxon>
        <taxon>Actinotalea</taxon>
    </lineage>
</organism>
<evidence type="ECO:0000256" key="1">
    <source>
        <dbReference type="SAM" id="MobiDB-lite"/>
    </source>
</evidence>
<accession>A0A511YZW6</accession>
<dbReference type="EMBL" id="BJYK01000009">
    <property type="protein sequence ID" value="GEN80666.1"/>
    <property type="molecule type" value="Genomic_DNA"/>
</dbReference>
<dbReference type="Gene3D" id="3.40.390.10">
    <property type="entry name" value="Collagenase (Catalytic Domain)"/>
    <property type="match status" value="1"/>
</dbReference>
<dbReference type="AlphaFoldDB" id="A0A511YZW6"/>
<dbReference type="Pfam" id="PF11350">
    <property type="entry name" value="DUF3152"/>
    <property type="match status" value="1"/>
</dbReference>
<gene>
    <name evidence="3" type="ORF">AFE02nite_24000</name>
</gene>
<evidence type="ECO:0000313" key="4">
    <source>
        <dbReference type="Proteomes" id="UP000321484"/>
    </source>
</evidence>
<reference evidence="3 4" key="1">
    <citation type="submission" date="2019-07" db="EMBL/GenBank/DDBJ databases">
        <title>Whole genome shotgun sequence of Actinotalea fermentans NBRC 105374.</title>
        <authorList>
            <person name="Hosoyama A."/>
            <person name="Uohara A."/>
            <person name="Ohji S."/>
            <person name="Ichikawa N."/>
        </authorList>
    </citation>
    <scope>NUCLEOTIDE SEQUENCE [LARGE SCALE GENOMIC DNA]</scope>
    <source>
        <strain evidence="3 4">NBRC 105374</strain>
    </source>
</reference>
<comment type="caution">
    <text evidence="3">The sequence shown here is derived from an EMBL/GenBank/DDBJ whole genome shotgun (WGS) entry which is preliminary data.</text>
</comment>